<dbReference type="InterPro" id="IPR027417">
    <property type="entry name" value="P-loop_NTPase"/>
</dbReference>
<dbReference type="EC" id="7.4.2.1" evidence="9"/>
<dbReference type="EMBL" id="LT618793">
    <property type="protein sequence ID" value="SCQ81856.1"/>
    <property type="molecule type" value="Genomic_DNA"/>
</dbReference>
<dbReference type="FunFam" id="3.40.50.300:FF:000020">
    <property type="entry name" value="Amino acid ABC transporter ATP-binding component"/>
    <property type="match status" value="1"/>
</dbReference>
<feature type="domain" description="ABC transporter" evidence="11">
    <location>
        <begin position="23"/>
        <end position="261"/>
    </location>
</feature>
<evidence type="ECO:0000313" key="13">
    <source>
        <dbReference type="Proteomes" id="UP000250080"/>
    </source>
</evidence>
<accession>A0A0A8PHP6</accession>
<dbReference type="RefSeq" id="WP_013162019.1">
    <property type="nucleotide sequence ID" value="NZ_CCYN01000040.1"/>
</dbReference>
<dbReference type="GO" id="GO:0015426">
    <property type="term" value="F:ATPase-coupled polar amino acid-transporter activity"/>
    <property type="evidence" value="ECO:0007669"/>
    <property type="project" value="UniProtKB-EC"/>
</dbReference>
<dbReference type="AlphaFoldDB" id="A0A0A8PHP6"/>
<keyword evidence="3" id="KW-0813">Transport</keyword>
<evidence type="ECO:0000256" key="8">
    <source>
        <dbReference type="ARBA" id="ARBA00023136"/>
    </source>
</evidence>
<comment type="similarity">
    <text evidence="2">Belongs to the ABC transporter superfamily.</text>
</comment>
<keyword evidence="8" id="KW-0472">Membrane</keyword>
<dbReference type="PIRSF" id="PIRSF039085">
    <property type="entry name" value="ABC_ATPase_HisP"/>
    <property type="match status" value="1"/>
</dbReference>
<evidence type="ECO:0000256" key="10">
    <source>
        <dbReference type="ARBA" id="ARBA00047624"/>
    </source>
</evidence>
<dbReference type="GO" id="GO:0016887">
    <property type="term" value="F:ATP hydrolysis activity"/>
    <property type="evidence" value="ECO:0007669"/>
    <property type="project" value="InterPro"/>
</dbReference>
<dbReference type="PANTHER" id="PTHR43166">
    <property type="entry name" value="AMINO ACID IMPORT ATP-BINDING PROTEIN"/>
    <property type="match status" value="1"/>
</dbReference>
<evidence type="ECO:0000256" key="7">
    <source>
        <dbReference type="ARBA" id="ARBA00022970"/>
    </source>
</evidence>
<reference evidence="12 13" key="1">
    <citation type="submission" date="2016-09" db="EMBL/GenBank/DDBJ databases">
        <authorList>
            <person name="Laine KS P."/>
        </authorList>
    </citation>
    <scope>NUCLEOTIDE SEQUENCE [LARGE SCALE GENOMIC DNA]</scope>
    <source>
        <strain evidence="12">PFRJS-23</strain>
    </source>
</reference>
<dbReference type="Proteomes" id="UP000250080">
    <property type="component" value="Chromosome I"/>
</dbReference>
<dbReference type="OMA" id="YPITMSG"/>
<dbReference type="InterPro" id="IPR030679">
    <property type="entry name" value="ABC_ATPase_HisP-typ"/>
</dbReference>
<dbReference type="GO" id="GO:0005886">
    <property type="term" value="C:plasma membrane"/>
    <property type="evidence" value="ECO:0007669"/>
    <property type="project" value="UniProtKB-SubCell"/>
</dbReference>
<organism evidence="12 13">
    <name type="scientific">Propionibacterium freudenreichii</name>
    <dbReference type="NCBI Taxonomy" id="1744"/>
    <lineage>
        <taxon>Bacteria</taxon>
        <taxon>Bacillati</taxon>
        <taxon>Actinomycetota</taxon>
        <taxon>Actinomycetes</taxon>
        <taxon>Propionibacteriales</taxon>
        <taxon>Propionibacteriaceae</taxon>
        <taxon>Propionibacterium</taxon>
    </lineage>
</organism>
<keyword evidence="5" id="KW-0547">Nucleotide-binding</keyword>
<evidence type="ECO:0000256" key="1">
    <source>
        <dbReference type="ARBA" id="ARBA00004202"/>
    </source>
</evidence>
<protein>
    <recommendedName>
        <fullName evidence="9">ABC-type polar-amino-acid transporter</fullName>
        <ecNumber evidence="9">7.4.2.1</ecNumber>
    </recommendedName>
</protein>
<dbReference type="SUPFAM" id="SSF52540">
    <property type="entry name" value="P-loop containing nucleoside triphosphate hydrolases"/>
    <property type="match status" value="1"/>
</dbReference>
<evidence type="ECO:0000256" key="2">
    <source>
        <dbReference type="ARBA" id="ARBA00005417"/>
    </source>
</evidence>
<dbReference type="InterPro" id="IPR003593">
    <property type="entry name" value="AAA+_ATPase"/>
</dbReference>
<dbReference type="GO" id="GO:0005524">
    <property type="term" value="F:ATP binding"/>
    <property type="evidence" value="ECO:0007669"/>
    <property type="project" value="UniProtKB-KW"/>
</dbReference>
<dbReference type="PROSITE" id="PS00211">
    <property type="entry name" value="ABC_TRANSPORTER_1"/>
    <property type="match status" value="1"/>
</dbReference>
<dbReference type="SMART" id="SM00382">
    <property type="entry name" value="AAA"/>
    <property type="match status" value="1"/>
</dbReference>
<dbReference type="PANTHER" id="PTHR43166:SF9">
    <property type="entry name" value="GLUTAMATE_ASPARTATE IMPORT ATP-BINDING PROTEIN GLTL"/>
    <property type="match status" value="1"/>
</dbReference>
<proteinExistence type="inferred from homology"/>
<name>A0A0A8PHP6_9ACTN</name>
<dbReference type="CDD" id="cd03262">
    <property type="entry name" value="ABC_HisP_GlnQ"/>
    <property type="match status" value="1"/>
</dbReference>
<sequence length="267" mass="29097">MTQHVAAAPAAAPAVRMPGDYAIELGGIRKSYGDHEVLKGVSLRVKQGEVCSIIGPSGAGKSTLLRCVNLLEEPDHGNMIVDGQYMQGGINHSRKELLELRRRVGMVFQSFNLFPHMTVLDNIVLPQRRVLKRSPEAARDKGRELLDKVGLADKADSYPAKLSGGQQQRVAIARALALEPSAMLFDEPTSALDPELAHGVLNVMKEVAATGMTMMVVTHEMNFARTIGDHLVVMEDGAILEEGDPEKVMSHPEKERTAEFLSAVINR</sequence>
<evidence type="ECO:0000256" key="5">
    <source>
        <dbReference type="ARBA" id="ARBA00022741"/>
    </source>
</evidence>
<comment type="subcellular location">
    <subcellularLocation>
        <location evidence="1">Cell membrane</location>
        <topology evidence="1">Peripheral membrane protein</topology>
    </subcellularLocation>
</comment>
<dbReference type="GeneID" id="61221251"/>
<gene>
    <name evidence="12" type="ORF">PFR_JS23_2053</name>
</gene>
<dbReference type="Pfam" id="PF00005">
    <property type="entry name" value="ABC_tran"/>
    <property type="match status" value="1"/>
</dbReference>
<dbReference type="PROSITE" id="PS50893">
    <property type="entry name" value="ABC_TRANSPORTER_2"/>
    <property type="match status" value="1"/>
</dbReference>
<keyword evidence="7" id="KW-0029">Amino-acid transport</keyword>
<evidence type="ECO:0000256" key="9">
    <source>
        <dbReference type="ARBA" id="ARBA00038850"/>
    </source>
</evidence>
<evidence type="ECO:0000256" key="3">
    <source>
        <dbReference type="ARBA" id="ARBA00022448"/>
    </source>
</evidence>
<evidence type="ECO:0000256" key="4">
    <source>
        <dbReference type="ARBA" id="ARBA00022475"/>
    </source>
</evidence>
<evidence type="ECO:0000256" key="6">
    <source>
        <dbReference type="ARBA" id="ARBA00022840"/>
    </source>
</evidence>
<dbReference type="InterPro" id="IPR003439">
    <property type="entry name" value="ABC_transporter-like_ATP-bd"/>
</dbReference>
<dbReference type="InterPro" id="IPR050086">
    <property type="entry name" value="MetN_ABC_transporter-like"/>
</dbReference>
<keyword evidence="4" id="KW-1003">Cell membrane</keyword>
<keyword evidence="6 12" id="KW-0067">ATP-binding</keyword>
<evidence type="ECO:0000313" key="12">
    <source>
        <dbReference type="EMBL" id="SCQ81856.1"/>
    </source>
</evidence>
<dbReference type="InterPro" id="IPR017871">
    <property type="entry name" value="ABC_transporter-like_CS"/>
</dbReference>
<comment type="catalytic activity">
    <reaction evidence="10">
        <text>a polar amino acid(out) + ATP + H2O = a polar amino acid(in) + ADP + phosphate + H(+)</text>
        <dbReference type="Rhea" id="RHEA:14673"/>
        <dbReference type="ChEBI" id="CHEBI:15377"/>
        <dbReference type="ChEBI" id="CHEBI:15378"/>
        <dbReference type="ChEBI" id="CHEBI:30616"/>
        <dbReference type="ChEBI" id="CHEBI:43474"/>
        <dbReference type="ChEBI" id="CHEBI:62031"/>
        <dbReference type="ChEBI" id="CHEBI:456216"/>
        <dbReference type="EC" id="7.4.2.1"/>
    </reaction>
    <physiologicalReaction direction="left-to-right" evidence="10">
        <dbReference type="Rhea" id="RHEA:14674"/>
    </physiologicalReaction>
</comment>
<dbReference type="Gene3D" id="3.40.50.300">
    <property type="entry name" value="P-loop containing nucleotide triphosphate hydrolases"/>
    <property type="match status" value="1"/>
</dbReference>
<evidence type="ECO:0000259" key="11">
    <source>
        <dbReference type="PROSITE" id="PS50893"/>
    </source>
</evidence>